<comment type="caution">
    <text evidence="1">The sequence shown here is derived from an EMBL/GenBank/DDBJ whole genome shotgun (WGS) entry which is preliminary data.</text>
</comment>
<protein>
    <submittedName>
        <fullName evidence="1">Uncharacterized protein</fullName>
    </submittedName>
</protein>
<sequence>MERCKFTDFDCPFMFTLQNQLKILKDKLHRRNALCNGRLREIKDLKEKVLESGHIIRQLDENSEYIEYWTNDGEYRTIDGIKQKEINKLRSQEAIIEVNSGIVSGKKIPPGITVKVIDHDTDTDKPNVFYLNS</sequence>
<evidence type="ECO:0000313" key="1">
    <source>
        <dbReference type="EMBL" id="KKL87965.1"/>
    </source>
</evidence>
<organism evidence="1">
    <name type="scientific">marine sediment metagenome</name>
    <dbReference type="NCBI Taxonomy" id="412755"/>
    <lineage>
        <taxon>unclassified sequences</taxon>
        <taxon>metagenomes</taxon>
        <taxon>ecological metagenomes</taxon>
    </lineage>
</organism>
<dbReference type="EMBL" id="LAZR01020696">
    <property type="protein sequence ID" value="KKL87965.1"/>
    <property type="molecule type" value="Genomic_DNA"/>
</dbReference>
<reference evidence="1" key="1">
    <citation type="journal article" date="2015" name="Nature">
        <title>Complex archaea that bridge the gap between prokaryotes and eukaryotes.</title>
        <authorList>
            <person name="Spang A."/>
            <person name="Saw J.H."/>
            <person name="Jorgensen S.L."/>
            <person name="Zaremba-Niedzwiedzka K."/>
            <person name="Martijn J."/>
            <person name="Lind A.E."/>
            <person name="van Eijk R."/>
            <person name="Schleper C."/>
            <person name="Guy L."/>
            <person name="Ettema T.J."/>
        </authorList>
    </citation>
    <scope>NUCLEOTIDE SEQUENCE</scope>
</reference>
<dbReference type="AlphaFoldDB" id="A0A0F9I2B4"/>
<gene>
    <name evidence="1" type="ORF">LCGC14_1929430</name>
</gene>
<proteinExistence type="predicted"/>
<name>A0A0F9I2B4_9ZZZZ</name>
<accession>A0A0F9I2B4</accession>